<reference evidence="1" key="1">
    <citation type="submission" date="2023-04" db="EMBL/GenBank/DDBJ databases">
        <title>A chromosome-level genome assembly of the parasitoid wasp Eretmocerus hayati.</title>
        <authorList>
            <person name="Zhong Y."/>
            <person name="Liu S."/>
            <person name="Liu Y."/>
        </authorList>
    </citation>
    <scope>NUCLEOTIDE SEQUENCE</scope>
    <source>
        <strain evidence="1">ZJU_SS_LIU_2023</strain>
    </source>
</reference>
<name>A0ACC2N806_9HYME</name>
<sequence>MQNGEQAPPPEHLQSHPHRNTHCAERTRRQQNYELTSGRVGPREVLVTPPVDSGDGLVPECCLRSLLVEPNTEFWDGHGDVVNELVQWANLNLSLMDRQEDGSGGFGVEDAEGGGVI</sequence>
<comment type="caution">
    <text evidence="1">The sequence shown here is derived from an EMBL/GenBank/DDBJ whole genome shotgun (WGS) entry which is preliminary data.</text>
</comment>
<dbReference type="Proteomes" id="UP001239111">
    <property type="component" value="Chromosome 4"/>
</dbReference>
<dbReference type="EMBL" id="CM056744">
    <property type="protein sequence ID" value="KAJ8667325.1"/>
    <property type="molecule type" value="Genomic_DNA"/>
</dbReference>
<organism evidence="1 2">
    <name type="scientific">Eretmocerus hayati</name>
    <dbReference type="NCBI Taxonomy" id="131215"/>
    <lineage>
        <taxon>Eukaryota</taxon>
        <taxon>Metazoa</taxon>
        <taxon>Ecdysozoa</taxon>
        <taxon>Arthropoda</taxon>
        <taxon>Hexapoda</taxon>
        <taxon>Insecta</taxon>
        <taxon>Pterygota</taxon>
        <taxon>Neoptera</taxon>
        <taxon>Endopterygota</taxon>
        <taxon>Hymenoptera</taxon>
        <taxon>Apocrita</taxon>
        <taxon>Proctotrupomorpha</taxon>
        <taxon>Chalcidoidea</taxon>
        <taxon>Aphelinidae</taxon>
        <taxon>Aphelininae</taxon>
        <taxon>Eretmocerus</taxon>
    </lineage>
</organism>
<accession>A0ACC2N806</accession>
<protein>
    <submittedName>
        <fullName evidence="1">Uncharacterized protein</fullName>
    </submittedName>
</protein>
<keyword evidence="2" id="KW-1185">Reference proteome</keyword>
<evidence type="ECO:0000313" key="1">
    <source>
        <dbReference type="EMBL" id="KAJ8667325.1"/>
    </source>
</evidence>
<proteinExistence type="predicted"/>
<evidence type="ECO:0000313" key="2">
    <source>
        <dbReference type="Proteomes" id="UP001239111"/>
    </source>
</evidence>
<gene>
    <name evidence="1" type="ORF">QAD02_008987</name>
</gene>